<dbReference type="AlphaFoldDB" id="A0A0G1U894"/>
<accession>A0A0G1U894</accession>
<dbReference type="EMBL" id="LCPB01000003">
    <property type="protein sequence ID" value="KKU90356.1"/>
    <property type="molecule type" value="Genomic_DNA"/>
</dbReference>
<organism evidence="1 2">
    <name type="scientific">Candidatus Wolfebacteria bacterium GW2011_GWA2_47_9b</name>
    <dbReference type="NCBI Taxonomy" id="1619005"/>
    <lineage>
        <taxon>Bacteria</taxon>
        <taxon>Candidatus Wolfeibacteriota</taxon>
    </lineage>
</organism>
<protein>
    <submittedName>
        <fullName evidence="1">Uncharacterized protein</fullName>
    </submittedName>
</protein>
<name>A0A0G1U894_9BACT</name>
<gene>
    <name evidence="1" type="ORF">UY19_C0003G0011</name>
</gene>
<proteinExistence type="predicted"/>
<reference evidence="1 2" key="1">
    <citation type="journal article" date="2015" name="Nature">
        <title>rRNA introns, odd ribosomes, and small enigmatic genomes across a large radiation of phyla.</title>
        <authorList>
            <person name="Brown C.T."/>
            <person name="Hug L.A."/>
            <person name="Thomas B.C."/>
            <person name="Sharon I."/>
            <person name="Castelle C.J."/>
            <person name="Singh A."/>
            <person name="Wilkins M.J."/>
            <person name="Williams K.H."/>
            <person name="Banfield J.F."/>
        </authorList>
    </citation>
    <scope>NUCLEOTIDE SEQUENCE [LARGE SCALE GENOMIC DNA]</scope>
</reference>
<evidence type="ECO:0000313" key="1">
    <source>
        <dbReference type="EMBL" id="KKU90356.1"/>
    </source>
</evidence>
<dbReference type="Proteomes" id="UP000033882">
    <property type="component" value="Unassembled WGS sequence"/>
</dbReference>
<evidence type="ECO:0000313" key="2">
    <source>
        <dbReference type="Proteomes" id="UP000033882"/>
    </source>
</evidence>
<sequence length="181" mass="19826">MEKWKTVGRKMLKWGLIGLLVMIAIARVTSAVKKENGVAAVPAETAKSDRDYAASYNFSKVDGKVVSQTFTVPAGGKWVYVALPAYYTATFSSATAKTGELDKLDGSKPLQFGKHTKFGDLPMAVAIRVPEGCKMTVSMVYNPTLGGNPPTEKVSSKKERRIMRKDLPKREEDIPKTVQII</sequence>
<comment type="caution">
    <text evidence="1">The sequence shown here is derived from an EMBL/GenBank/DDBJ whole genome shotgun (WGS) entry which is preliminary data.</text>
</comment>